<gene>
    <name evidence="1" type="ORF">F5891DRAFT_971246</name>
</gene>
<keyword evidence="2" id="KW-1185">Reference proteome</keyword>
<dbReference type="GeneID" id="64670650"/>
<dbReference type="InterPro" id="IPR013762">
    <property type="entry name" value="Integrase-like_cat_sf"/>
</dbReference>
<organism evidence="1 2">
    <name type="scientific">Suillus fuscotomentosus</name>
    <dbReference type="NCBI Taxonomy" id="1912939"/>
    <lineage>
        <taxon>Eukaryota</taxon>
        <taxon>Fungi</taxon>
        <taxon>Dikarya</taxon>
        <taxon>Basidiomycota</taxon>
        <taxon>Agaricomycotina</taxon>
        <taxon>Agaricomycetes</taxon>
        <taxon>Agaricomycetidae</taxon>
        <taxon>Boletales</taxon>
        <taxon>Suillineae</taxon>
        <taxon>Suillaceae</taxon>
        <taxon>Suillus</taxon>
    </lineage>
</organism>
<dbReference type="Gene3D" id="1.10.443.10">
    <property type="entry name" value="Intergrase catalytic core"/>
    <property type="match status" value="1"/>
</dbReference>
<evidence type="ECO:0000313" key="1">
    <source>
        <dbReference type="EMBL" id="KAG1884227.1"/>
    </source>
</evidence>
<evidence type="ECO:0008006" key="3">
    <source>
        <dbReference type="Google" id="ProtNLM"/>
    </source>
</evidence>
<dbReference type="GO" id="GO:0003677">
    <property type="term" value="F:DNA binding"/>
    <property type="evidence" value="ECO:0007669"/>
    <property type="project" value="InterPro"/>
</dbReference>
<name>A0AAD4DPW9_9AGAM</name>
<dbReference type="RefSeq" id="XP_041216249.1">
    <property type="nucleotide sequence ID" value="XM_041376352.1"/>
</dbReference>
<dbReference type="GO" id="GO:0006310">
    <property type="term" value="P:DNA recombination"/>
    <property type="evidence" value="ECO:0007669"/>
    <property type="project" value="InterPro"/>
</dbReference>
<protein>
    <recommendedName>
        <fullName evidence="3">Integrase</fullName>
    </recommendedName>
</protein>
<accession>A0AAD4DPW9</accession>
<proteinExistence type="predicted"/>
<feature type="non-terminal residue" evidence="1">
    <location>
        <position position="1"/>
    </location>
</feature>
<dbReference type="EMBL" id="JABBWK010000427">
    <property type="protein sequence ID" value="KAG1884227.1"/>
    <property type="molecule type" value="Genomic_DNA"/>
</dbReference>
<comment type="caution">
    <text evidence="1">The sequence shown here is derived from an EMBL/GenBank/DDBJ whole genome shotgun (WGS) entry which is preliminary data.</text>
</comment>
<dbReference type="GO" id="GO:0015074">
    <property type="term" value="P:DNA integration"/>
    <property type="evidence" value="ECO:0007669"/>
    <property type="project" value="InterPro"/>
</dbReference>
<dbReference type="AlphaFoldDB" id="A0AAD4DPW9"/>
<dbReference type="Proteomes" id="UP001195769">
    <property type="component" value="Unassembled WGS sequence"/>
</dbReference>
<evidence type="ECO:0000313" key="2">
    <source>
        <dbReference type="Proteomes" id="UP001195769"/>
    </source>
</evidence>
<sequence length="81" mass="9019">RAWFISRLSMLFPDSISGHSLCASRATSLVAARVLADRIQAMGGWSSDSFHIYIRKNPALLHALLFNGRSIHDRAVPFHSI</sequence>
<reference evidence="1" key="1">
    <citation type="journal article" date="2020" name="New Phytol.">
        <title>Comparative genomics reveals dynamic genome evolution in host specialist ectomycorrhizal fungi.</title>
        <authorList>
            <person name="Lofgren L.A."/>
            <person name="Nguyen N.H."/>
            <person name="Vilgalys R."/>
            <person name="Ruytinx J."/>
            <person name="Liao H.L."/>
            <person name="Branco S."/>
            <person name="Kuo A."/>
            <person name="LaButti K."/>
            <person name="Lipzen A."/>
            <person name="Andreopoulos W."/>
            <person name="Pangilinan J."/>
            <person name="Riley R."/>
            <person name="Hundley H."/>
            <person name="Na H."/>
            <person name="Barry K."/>
            <person name="Grigoriev I.V."/>
            <person name="Stajich J.E."/>
            <person name="Kennedy P.G."/>
        </authorList>
    </citation>
    <scope>NUCLEOTIDE SEQUENCE</scope>
    <source>
        <strain evidence="1">FC203</strain>
    </source>
</reference>